<dbReference type="InParanoid" id="A0A2R5GUA2"/>
<evidence type="ECO:0000313" key="2">
    <source>
        <dbReference type="EMBL" id="GBG33338.1"/>
    </source>
</evidence>
<name>A0A2R5GUA2_9STRA</name>
<dbReference type="OrthoDB" id="48509at2759"/>
<dbReference type="GO" id="GO:0005829">
    <property type="term" value="C:cytosol"/>
    <property type="evidence" value="ECO:0007669"/>
    <property type="project" value="TreeGrafter"/>
</dbReference>
<dbReference type="PANTHER" id="PTHR14445:SF36">
    <property type="entry name" value="FI03272P-RELATED"/>
    <property type="match status" value="1"/>
</dbReference>
<dbReference type="InterPro" id="IPR051640">
    <property type="entry name" value="GRB10-interact_GYF"/>
</dbReference>
<gene>
    <name evidence="2" type="ORF">FCC1311_095612</name>
</gene>
<protein>
    <submittedName>
        <fullName evidence="2">GRB10-interacting GYF protein 2</fullName>
    </submittedName>
</protein>
<dbReference type="InterPro" id="IPR035445">
    <property type="entry name" value="GYF-like_dom_sf"/>
</dbReference>
<dbReference type="SUPFAM" id="SSF55277">
    <property type="entry name" value="GYF domain"/>
    <property type="match status" value="2"/>
</dbReference>
<organism evidence="2 3">
    <name type="scientific">Hondaea fermentalgiana</name>
    <dbReference type="NCBI Taxonomy" id="2315210"/>
    <lineage>
        <taxon>Eukaryota</taxon>
        <taxon>Sar</taxon>
        <taxon>Stramenopiles</taxon>
        <taxon>Bigyra</taxon>
        <taxon>Labyrinthulomycetes</taxon>
        <taxon>Thraustochytrida</taxon>
        <taxon>Thraustochytriidae</taxon>
        <taxon>Hondaea</taxon>
    </lineage>
</organism>
<feature type="domain" description="GYF" evidence="1">
    <location>
        <begin position="2"/>
        <end position="52"/>
    </location>
</feature>
<dbReference type="PROSITE" id="PS50829">
    <property type="entry name" value="GYF"/>
    <property type="match status" value="2"/>
</dbReference>
<feature type="domain" description="GYF" evidence="1">
    <location>
        <begin position="73"/>
        <end position="123"/>
    </location>
</feature>
<dbReference type="AlphaFoldDB" id="A0A2R5GUA2"/>
<accession>A0A2R5GUA2</accession>
<dbReference type="Pfam" id="PF02213">
    <property type="entry name" value="GYF"/>
    <property type="match status" value="2"/>
</dbReference>
<dbReference type="InterPro" id="IPR003169">
    <property type="entry name" value="GYF"/>
</dbReference>
<evidence type="ECO:0000259" key="1">
    <source>
        <dbReference type="PROSITE" id="PS50829"/>
    </source>
</evidence>
<proteinExistence type="predicted"/>
<dbReference type="EMBL" id="BEYU01000154">
    <property type="protein sequence ID" value="GBG33338.1"/>
    <property type="molecule type" value="Genomic_DNA"/>
</dbReference>
<reference evidence="2 3" key="1">
    <citation type="submission" date="2017-12" db="EMBL/GenBank/DDBJ databases">
        <title>Sequencing, de novo assembly and annotation of complete genome of a new Thraustochytrid species, strain FCC1311.</title>
        <authorList>
            <person name="Sedici K."/>
            <person name="Godart F."/>
            <person name="Aiese Cigliano R."/>
            <person name="Sanseverino W."/>
            <person name="Barakat M."/>
            <person name="Ortet P."/>
            <person name="Marechal E."/>
            <person name="Cagnac O."/>
            <person name="Amato A."/>
        </authorList>
    </citation>
    <scope>NUCLEOTIDE SEQUENCE [LARGE SCALE GENOMIC DNA]</scope>
</reference>
<sequence length="226" mass="25468">MSVQWYFRDNDNKVQGPFGNEEMRAWYEAGYLKADLLVAKGDPRSNAFKTLAELFPNGSNAFMDESPDQGSEGGQWYFLDRNHQQQGPFTDIHMRQWHMAGYFEPTLQITNVAFDNPTWAPLREYFPNVADAFAVDAVDVGSTSRPTQRTVPVGSTLETARAAQRAPAGKTRAPVASEDPRFNFPEWLPVPPRYRGVKKIYPSEKNGGKRRVAIRDVNGHDVSTLV</sequence>
<evidence type="ECO:0000313" key="3">
    <source>
        <dbReference type="Proteomes" id="UP000241890"/>
    </source>
</evidence>
<dbReference type="SMART" id="SM00444">
    <property type="entry name" value="GYF"/>
    <property type="match status" value="2"/>
</dbReference>
<dbReference type="Gene3D" id="3.30.1490.40">
    <property type="match status" value="2"/>
</dbReference>
<keyword evidence="3" id="KW-1185">Reference proteome</keyword>
<dbReference type="PANTHER" id="PTHR14445">
    <property type="entry name" value="GRB10 INTERACTING GYF PROTEIN"/>
    <property type="match status" value="1"/>
</dbReference>
<dbReference type="Proteomes" id="UP000241890">
    <property type="component" value="Unassembled WGS sequence"/>
</dbReference>
<comment type="caution">
    <text evidence="2">The sequence shown here is derived from an EMBL/GenBank/DDBJ whole genome shotgun (WGS) entry which is preliminary data.</text>
</comment>